<name>A0A543HJM6_9MICO</name>
<dbReference type="AlphaFoldDB" id="A0A543HJM6"/>
<sequence>MSERRGDRDVPPRRVRVTSPRADATRTRVTSVASEIDAQTRLGEVYITSLIRSQLRLAVGVLLALGLTLGLLPLLFHLVPAIGETDVLGIPLPWLLLTVVASTEIIALGWLYVRQAERNEENFSDLLEGR</sequence>
<evidence type="ECO:0000256" key="2">
    <source>
        <dbReference type="SAM" id="Phobius"/>
    </source>
</evidence>
<keyword evidence="2" id="KW-0812">Transmembrane</keyword>
<dbReference type="RefSeq" id="WP_260439907.1">
    <property type="nucleotide sequence ID" value="NZ_VFPM01000003.1"/>
</dbReference>
<evidence type="ECO:0008006" key="5">
    <source>
        <dbReference type="Google" id="ProtNLM"/>
    </source>
</evidence>
<feature type="transmembrane region" description="Helical" evidence="2">
    <location>
        <begin position="57"/>
        <end position="79"/>
    </location>
</feature>
<evidence type="ECO:0000313" key="3">
    <source>
        <dbReference type="EMBL" id="TQM58551.1"/>
    </source>
</evidence>
<comment type="caution">
    <text evidence="3">The sequence shown here is derived from an EMBL/GenBank/DDBJ whole genome shotgun (WGS) entry which is preliminary data.</text>
</comment>
<feature type="compositionally biased region" description="Basic and acidic residues" evidence="1">
    <location>
        <begin position="1"/>
        <end position="12"/>
    </location>
</feature>
<feature type="transmembrane region" description="Helical" evidence="2">
    <location>
        <begin position="91"/>
        <end position="113"/>
    </location>
</feature>
<keyword evidence="2" id="KW-1133">Transmembrane helix</keyword>
<feature type="region of interest" description="Disordered" evidence="1">
    <location>
        <begin position="1"/>
        <end position="25"/>
    </location>
</feature>
<dbReference type="EMBL" id="VFPM01000003">
    <property type="protein sequence ID" value="TQM58551.1"/>
    <property type="molecule type" value="Genomic_DNA"/>
</dbReference>
<gene>
    <name evidence="3" type="ORF">FBY41_3920</name>
</gene>
<evidence type="ECO:0000313" key="4">
    <source>
        <dbReference type="Proteomes" id="UP000316747"/>
    </source>
</evidence>
<proteinExistence type="predicted"/>
<evidence type="ECO:0000256" key="1">
    <source>
        <dbReference type="SAM" id="MobiDB-lite"/>
    </source>
</evidence>
<keyword evidence="2" id="KW-0472">Membrane</keyword>
<keyword evidence="4" id="KW-1185">Reference proteome</keyword>
<reference evidence="3 4" key="1">
    <citation type="submission" date="2019-06" db="EMBL/GenBank/DDBJ databases">
        <title>Genome sequencing of plant associated microbes to promote plant fitness in Sorghum bicolor and Oryza sativa.</title>
        <authorList>
            <person name="Coleman-Derr D."/>
        </authorList>
    </citation>
    <scope>NUCLEOTIDE SEQUENCE [LARGE SCALE GENOMIC DNA]</scope>
    <source>
        <strain evidence="3 4">KV-663</strain>
    </source>
</reference>
<organism evidence="3 4">
    <name type="scientific">Humibacillus xanthopallidus</name>
    <dbReference type="NCBI Taxonomy" id="412689"/>
    <lineage>
        <taxon>Bacteria</taxon>
        <taxon>Bacillati</taxon>
        <taxon>Actinomycetota</taxon>
        <taxon>Actinomycetes</taxon>
        <taxon>Micrococcales</taxon>
        <taxon>Intrasporangiaceae</taxon>
        <taxon>Humibacillus</taxon>
    </lineage>
</organism>
<protein>
    <recommendedName>
        <fullName evidence="5">DUF485 domain-containing protein</fullName>
    </recommendedName>
</protein>
<dbReference type="Proteomes" id="UP000316747">
    <property type="component" value="Unassembled WGS sequence"/>
</dbReference>
<accession>A0A543HJM6</accession>